<comment type="similarity">
    <text evidence="1">Belongs to the LysR transcriptional regulatory family.</text>
</comment>
<dbReference type="InterPro" id="IPR000847">
    <property type="entry name" value="LysR_HTH_N"/>
</dbReference>
<dbReference type="PANTHER" id="PTHR30537">
    <property type="entry name" value="HTH-TYPE TRANSCRIPTIONAL REGULATOR"/>
    <property type="match status" value="1"/>
</dbReference>
<dbReference type="AlphaFoldDB" id="A0A3B0XS57"/>
<name>A0A3B0XS57_9ZZZZ</name>
<dbReference type="InterPro" id="IPR036388">
    <property type="entry name" value="WH-like_DNA-bd_sf"/>
</dbReference>
<dbReference type="GO" id="GO:0006351">
    <property type="term" value="P:DNA-templated transcription"/>
    <property type="evidence" value="ECO:0007669"/>
    <property type="project" value="TreeGrafter"/>
</dbReference>
<evidence type="ECO:0000256" key="4">
    <source>
        <dbReference type="ARBA" id="ARBA00023163"/>
    </source>
</evidence>
<dbReference type="CDD" id="cd08422">
    <property type="entry name" value="PBP2_CrgA_like"/>
    <property type="match status" value="1"/>
</dbReference>
<dbReference type="Pfam" id="PF03466">
    <property type="entry name" value="LysR_substrate"/>
    <property type="match status" value="1"/>
</dbReference>
<dbReference type="InterPro" id="IPR058163">
    <property type="entry name" value="LysR-type_TF_proteobact-type"/>
</dbReference>
<sequence length="301" mass="34563">MWSYDDLAIFVNVVERGSFIAAANKMKMPSSTVSRRLSRLEADLNVKLLERTSRKIHLTEKGKIFYEQCASLIKQIRENTRELTESIDKIHGKLKITVPTYLGNELMADLFIEFVKENPSIELEMLLSNDIEDILDEEIDIAIRVGPLVDSNLIAQKLWEMEYVICANNEYVRKYGIPKNPEDIKSHHSLIFRSQQIPLVFRHRETAGESKINVQSRLISNDIKFTLHAVCSGVGIACLPRMFVNKKLEAGDLTELLVDYELVNKKTVYAIYPSKRYLPKKTQLLINYIKEKSLLLCAQAD</sequence>
<keyword evidence="4" id="KW-0804">Transcription</keyword>
<reference evidence="6" key="1">
    <citation type="submission" date="2018-06" db="EMBL/GenBank/DDBJ databases">
        <authorList>
            <person name="Zhirakovskaya E."/>
        </authorList>
    </citation>
    <scope>NUCLEOTIDE SEQUENCE</scope>
</reference>
<dbReference type="GO" id="GO:0043565">
    <property type="term" value="F:sequence-specific DNA binding"/>
    <property type="evidence" value="ECO:0007669"/>
    <property type="project" value="TreeGrafter"/>
</dbReference>
<evidence type="ECO:0000313" key="6">
    <source>
        <dbReference type="EMBL" id="VAW67540.1"/>
    </source>
</evidence>
<feature type="domain" description="HTH lysR-type" evidence="5">
    <location>
        <begin position="2"/>
        <end position="59"/>
    </location>
</feature>
<evidence type="ECO:0000256" key="1">
    <source>
        <dbReference type="ARBA" id="ARBA00009437"/>
    </source>
</evidence>
<dbReference type="GO" id="GO:0003700">
    <property type="term" value="F:DNA-binding transcription factor activity"/>
    <property type="evidence" value="ECO:0007669"/>
    <property type="project" value="InterPro"/>
</dbReference>
<dbReference type="PROSITE" id="PS50931">
    <property type="entry name" value="HTH_LYSR"/>
    <property type="match status" value="1"/>
</dbReference>
<dbReference type="InterPro" id="IPR036390">
    <property type="entry name" value="WH_DNA-bd_sf"/>
</dbReference>
<keyword evidence="3" id="KW-0238">DNA-binding</keyword>
<accession>A0A3B0XS57</accession>
<dbReference type="FunFam" id="1.10.10.10:FF:000001">
    <property type="entry name" value="LysR family transcriptional regulator"/>
    <property type="match status" value="1"/>
</dbReference>
<gene>
    <name evidence="6" type="ORF">MNBD_GAMMA08-1082</name>
</gene>
<keyword evidence="2" id="KW-0805">Transcription regulation</keyword>
<dbReference type="InterPro" id="IPR005119">
    <property type="entry name" value="LysR_subst-bd"/>
</dbReference>
<dbReference type="Gene3D" id="3.40.190.290">
    <property type="match status" value="1"/>
</dbReference>
<evidence type="ECO:0000256" key="2">
    <source>
        <dbReference type="ARBA" id="ARBA00023015"/>
    </source>
</evidence>
<dbReference type="SUPFAM" id="SSF46785">
    <property type="entry name" value="Winged helix' DNA-binding domain"/>
    <property type="match status" value="1"/>
</dbReference>
<evidence type="ECO:0000256" key="3">
    <source>
        <dbReference type="ARBA" id="ARBA00023125"/>
    </source>
</evidence>
<dbReference type="EMBL" id="UOFH01000394">
    <property type="protein sequence ID" value="VAW67540.1"/>
    <property type="molecule type" value="Genomic_DNA"/>
</dbReference>
<protein>
    <submittedName>
        <fullName evidence="6">Transcriptional regulator, LysR family</fullName>
    </submittedName>
</protein>
<dbReference type="Pfam" id="PF00126">
    <property type="entry name" value="HTH_1"/>
    <property type="match status" value="1"/>
</dbReference>
<dbReference type="SUPFAM" id="SSF53850">
    <property type="entry name" value="Periplasmic binding protein-like II"/>
    <property type="match status" value="1"/>
</dbReference>
<proteinExistence type="inferred from homology"/>
<dbReference type="Gene3D" id="1.10.10.10">
    <property type="entry name" value="Winged helix-like DNA-binding domain superfamily/Winged helix DNA-binding domain"/>
    <property type="match status" value="1"/>
</dbReference>
<evidence type="ECO:0000259" key="5">
    <source>
        <dbReference type="PROSITE" id="PS50931"/>
    </source>
</evidence>
<dbReference type="PANTHER" id="PTHR30537:SF5">
    <property type="entry name" value="HTH-TYPE TRANSCRIPTIONAL ACTIVATOR TTDR-RELATED"/>
    <property type="match status" value="1"/>
</dbReference>
<organism evidence="6">
    <name type="scientific">hydrothermal vent metagenome</name>
    <dbReference type="NCBI Taxonomy" id="652676"/>
    <lineage>
        <taxon>unclassified sequences</taxon>
        <taxon>metagenomes</taxon>
        <taxon>ecological metagenomes</taxon>
    </lineage>
</organism>